<evidence type="ECO:0000313" key="2">
    <source>
        <dbReference type="EMBL" id="QQP90129.1"/>
    </source>
</evidence>
<protein>
    <recommendedName>
        <fullName evidence="4">Alpha/beta hydrolase</fullName>
    </recommendedName>
</protein>
<keyword evidence="3" id="KW-1185">Reference proteome</keyword>
<dbReference type="RefSeq" id="WP_201077042.1">
    <property type="nucleotide sequence ID" value="NZ_CP067420.1"/>
</dbReference>
<evidence type="ECO:0000256" key="1">
    <source>
        <dbReference type="SAM" id="MobiDB-lite"/>
    </source>
</evidence>
<name>A0ABX7B6Y9_9PROT</name>
<feature type="region of interest" description="Disordered" evidence="1">
    <location>
        <begin position="1"/>
        <end position="43"/>
    </location>
</feature>
<sequence>MGRRNIHQDAPAGRGRLTARPGTDGDRPETPPSIRTLSAGTERAGLISVPPGYRPDRPAPLLVLLHGAGFEVLYRELDGGHAVPPDIAREAVGWLLDDTP</sequence>
<accession>A0ABX7B6Y9</accession>
<organism evidence="2 3">
    <name type="scientific">Skermanella cutis</name>
    <dbReference type="NCBI Taxonomy" id="2775420"/>
    <lineage>
        <taxon>Bacteria</taxon>
        <taxon>Pseudomonadati</taxon>
        <taxon>Pseudomonadota</taxon>
        <taxon>Alphaproteobacteria</taxon>
        <taxon>Rhodospirillales</taxon>
        <taxon>Azospirillaceae</taxon>
        <taxon>Skermanella</taxon>
    </lineage>
</organism>
<dbReference type="Gene3D" id="3.40.50.1820">
    <property type="entry name" value="alpha/beta hydrolase"/>
    <property type="match status" value="1"/>
</dbReference>
<evidence type="ECO:0008006" key="4">
    <source>
        <dbReference type="Google" id="ProtNLM"/>
    </source>
</evidence>
<dbReference type="SUPFAM" id="SSF53474">
    <property type="entry name" value="alpha/beta-Hydrolases"/>
    <property type="match status" value="1"/>
</dbReference>
<dbReference type="Proteomes" id="UP000595197">
    <property type="component" value="Chromosome"/>
</dbReference>
<proteinExistence type="predicted"/>
<gene>
    <name evidence="2" type="ORF">IGS68_02335</name>
</gene>
<evidence type="ECO:0000313" key="3">
    <source>
        <dbReference type="Proteomes" id="UP000595197"/>
    </source>
</evidence>
<dbReference type="EMBL" id="CP067420">
    <property type="protein sequence ID" value="QQP90129.1"/>
    <property type="molecule type" value="Genomic_DNA"/>
</dbReference>
<dbReference type="InterPro" id="IPR029058">
    <property type="entry name" value="AB_hydrolase_fold"/>
</dbReference>
<reference evidence="2" key="1">
    <citation type="submission" date="2021-02" db="EMBL/GenBank/DDBJ databases">
        <title>Skermanella TT6 skin isolate.</title>
        <authorList>
            <person name="Lee K."/>
            <person name="Ganzorig M."/>
        </authorList>
    </citation>
    <scope>NUCLEOTIDE SEQUENCE</scope>
    <source>
        <strain evidence="2">TT6</strain>
    </source>
</reference>